<dbReference type="Pfam" id="PF00034">
    <property type="entry name" value="Cytochrom_C"/>
    <property type="match status" value="2"/>
</dbReference>
<dbReference type="OrthoDB" id="9773456at2"/>
<evidence type="ECO:0000313" key="12">
    <source>
        <dbReference type="EMBL" id="KRT53846.1"/>
    </source>
</evidence>
<dbReference type="InterPro" id="IPR008168">
    <property type="entry name" value="Cyt_C_IC"/>
</dbReference>
<dbReference type="PIRSF" id="PIRSF000005">
    <property type="entry name" value="Cytochrome_c4"/>
    <property type="match status" value="1"/>
</dbReference>
<dbReference type="PANTHER" id="PTHR33751">
    <property type="entry name" value="CBB3-TYPE CYTOCHROME C OXIDASE SUBUNIT FIXP"/>
    <property type="match status" value="1"/>
</dbReference>
<dbReference type="GO" id="GO:0020037">
    <property type="term" value="F:heme binding"/>
    <property type="evidence" value="ECO:0007669"/>
    <property type="project" value="InterPro"/>
</dbReference>
<comment type="subcellular location">
    <subcellularLocation>
        <location evidence="1">Periplasm</location>
    </subcellularLocation>
</comment>
<dbReference type="Proteomes" id="UP000051276">
    <property type="component" value="Unassembled WGS sequence"/>
</dbReference>
<keyword evidence="3 8" id="KW-0349">Heme</keyword>
<sequence>MNKWLVTASIALAVAAGGAQAAGDAAAGQTKSATCAACHGPDGNSLNPQWPKLAGQHAKYIERQIADFKSGARKDPVMTAQAALIQEQDIPNLAAYFSSQKRNAGTAAADKVALGEKIYRAGNAATGVSACMACHGPSGSGNPQANFPSLAGQHAPYVEKALKDFRSGGRTNDTGKMMQGVANRMTDEEIAAVAQYVQGLSR</sequence>
<evidence type="ECO:0000256" key="7">
    <source>
        <dbReference type="ARBA" id="ARBA00023004"/>
    </source>
</evidence>
<gene>
    <name evidence="12" type="ORF">Ga0074115_101181</name>
    <name evidence="13" type="ORF">Ga0076813_11743</name>
</gene>
<feature type="binding site" description="axial binding residue" evidence="9">
    <location>
        <position position="78"/>
    </location>
    <ligand>
        <name>heme c</name>
        <dbReference type="ChEBI" id="CHEBI:61717"/>
        <label>1</label>
    </ligand>
    <ligandPart>
        <name>Fe</name>
        <dbReference type="ChEBI" id="CHEBI:18248"/>
    </ligandPart>
</feature>
<keyword evidence="2" id="KW-0813">Transport</keyword>
<evidence type="ECO:0000256" key="1">
    <source>
        <dbReference type="ARBA" id="ARBA00004418"/>
    </source>
</evidence>
<dbReference type="Proteomes" id="UP000051634">
    <property type="component" value="Unassembled WGS sequence"/>
</dbReference>
<keyword evidence="6" id="KW-0249">Electron transport</keyword>
<dbReference type="RefSeq" id="WP_057955103.1">
    <property type="nucleotide sequence ID" value="NZ_KQ556868.1"/>
</dbReference>
<feature type="signal peptide" evidence="10">
    <location>
        <begin position="1"/>
        <end position="21"/>
    </location>
</feature>
<evidence type="ECO:0000256" key="2">
    <source>
        <dbReference type="ARBA" id="ARBA00022448"/>
    </source>
</evidence>
<feature type="chain" id="PRO_5007432362" evidence="10">
    <location>
        <begin position="22"/>
        <end position="202"/>
    </location>
</feature>
<evidence type="ECO:0000256" key="3">
    <source>
        <dbReference type="ARBA" id="ARBA00022617"/>
    </source>
</evidence>
<evidence type="ECO:0000259" key="11">
    <source>
        <dbReference type="PROSITE" id="PS51007"/>
    </source>
</evidence>
<evidence type="ECO:0000313" key="15">
    <source>
        <dbReference type="Proteomes" id="UP000051634"/>
    </source>
</evidence>
<dbReference type="InterPro" id="IPR050597">
    <property type="entry name" value="Cytochrome_c_Oxidase_Subunit"/>
</dbReference>
<comment type="caution">
    <text evidence="12">The sequence shown here is derived from an EMBL/GenBank/DDBJ whole genome shotgun (WGS) entry which is preliminary data.</text>
</comment>
<dbReference type="STRING" id="54398.Ga0074115_101181"/>
<feature type="binding site" description="axial binding residue" evidence="9">
    <location>
        <position position="135"/>
    </location>
    <ligand>
        <name>heme c</name>
        <dbReference type="ChEBI" id="CHEBI:61717"/>
        <label>2</label>
    </ligand>
    <ligandPart>
        <name>Fe</name>
        <dbReference type="ChEBI" id="CHEBI:18248"/>
    </ligandPart>
</feature>
<feature type="binding site" description="axial binding residue" evidence="9">
    <location>
        <position position="39"/>
    </location>
    <ligand>
        <name>heme c</name>
        <dbReference type="ChEBI" id="CHEBI:61717"/>
        <label>1</label>
    </ligand>
    <ligandPart>
        <name>Fe</name>
        <dbReference type="ChEBI" id="CHEBI:18248"/>
    </ligandPart>
</feature>
<protein>
    <submittedName>
        <fullName evidence="12">Cytochrome c553</fullName>
    </submittedName>
</protein>
<dbReference type="PRINTS" id="PR00605">
    <property type="entry name" value="CYTCHROMECIC"/>
</dbReference>
<dbReference type="PROSITE" id="PS51007">
    <property type="entry name" value="CYTC"/>
    <property type="match status" value="2"/>
</dbReference>
<evidence type="ECO:0000313" key="13">
    <source>
        <dbReference type="EMBL" id="KRT57563.1"/>
    </source>
</evidence>
<evidence type="ECO:0000256" key="4">
    <source>
        <dbReference type="ARBA" id="ARBA00022723"/>
    </source>
</evidence>
<dbReference type="InterPro" id="IPR036909">
    <property type="entry name" value="Cyt_c-like_dom_sf"/>
</dbReference>
<feature type="binding site" description="covalent" evidence="8">
    <location>
        <position position="134"/>
    </location>
    <ligand>
        <name>heme c</name>
        <dbReference type="ChEBI" id="CHEBI:61717"/>
        <label>2</label>
    </ligand>
</feature>
<evidence type="ECO:0000256" key="10">
    <source>
        <dbReference type="SAM" id="SignalP"/>
    </source>
</evidence>
<feature type="binding site" description="covalent" evidence="8">
    <location>
        <position position="35"/>
    </location>
    <ligand>
        <name>heme c</name>
        <dbReference type="ChEBI" id="CHEBI:61717"/>
        <label>1</label>
    </ligand>
</feature>
<organism evidence="12 15">
    <name type="scientific">endosymbiont of Ridgeia piscesae</name>
    <dbReference type="NCBI Taxonomy" id="54398"/>
    <lineage>
        <taxon>Bacteria</taxon>
        <taxon>Pseudomonadati</taxon>
        <taxon>Pseudomonadota</taxon>
        <taxon>Gammaproteobacteria</taxon>
        <taxon>sulfur-oxidizing symbionts</taxon>
    </lineage>
</organism>
<dbReference type="PANTHER" id="PTHR33751:SF9">
    <property type="entry name" value="CYTOCHROME C4"/>
    <property type="match status" value="1"/>
</dbReference>
<keyword evidence="4 9" id="KW-0479">Metal-binding</keyword>
<keyword evidence="10" id="KW-0732">Signal</keyword>
<accession>A0A0T5YTY5</accession>
<dbReference type="PATRIC" id="fig|54398.3.peg.186"/>
<evidence type="ECO:0000256" key="5">
    <source>
        <dbReference type="ARBA" id="ARBA00022764"/>
    </source>
</evidence>
<evidence type="ECO:0000256" key="6">
    <source>
        <dbReference type="ARBA" id="ARBA00022982"/>
    </source>
</evidence>
<keyword evidence="5" id="KW-0574">Periplasm</keyword>
<dbReference type="GO" id="GO:0009055">
    <property type="term" value="F:electron transfer activity"/>
    <property type="evidence" value="ECO:0007669"/>
    <property type="project" value="InterPro"/>
</dbReference>
<proteinExistence type="predicted"/>
<comment type="PTM">
    <text evidence="8">Binds 2 heme c groups covalently per subunit.</text>
</comment>
<dbReference type="GO" id="GO:0005506">
    <property type="term" value="F:iron ion binding"/>
    <property type="evidence" value="ECO:0007669"/>
    <property type="project" value="InterPro"/>
</dbReference>
<dbReference type="SUPFAM" id="SSF46626">
    <property type="entry name" value="Cytochrome c"/>
    <property type="match status" value="2"/>
</dbReference>
<dbReference type="GO" id="GO:0042597">
    <property type="term" value="C:periplasmic space"/>
    <property type="evidence" value="ECO:0007669"/>
    <property type="project" value="UniProtKB-SubCell"/>
</dbReference>
<name>A0A0T5YTY5_9GAMM</name>
<reference evidence="14 15" key="1">
    <citation type="submission" date="2015-11" db="EMBL/GenBank/DDBJ databases">
        <title>The genome of Candidatus Endoriftia persephone in Ridgeia piscesae and population structure of the North Eastern Pacific vestimentiferan symbionts.</title>
        <authorList>
            <person name="Perez M."/>
            <person name="Juniper K.S."/>
        </authorList>
    </citation>
    <scope>NUCLEOTIDE SEQUENCE [LARGE SCALE GENOMIC DNA]</scope>
    <source>
        <strain evidence="13">Ind10</strain>
        <strain evidence="12">Ind11</strain>
    </source>
</reference>
<dbReference type="EMBL" id="LMXI01000520">
    <property type="protein sequence ID" value="KRT57563.1"/>
    <property type="molecule type" value="Genomic_DNA"/>
</dbReference>
<dbReference type="EMBL" id="LDXT01000095">
    <property type="protein sequence ID" value="KRT53846.1"/>
    <property type="molecule type" value="Genomic_DNA"/>
</dbReference>
<keyword evidence="7 9" id="KW-0408">Iron</keyword>
<feature type="binding site" description="axial binding residue" evidence="9">
    <location>
        <position position="178"/>
    </location>
    <ligand>
        <name>heme c</name>
        <dbReference type="ChEBI" id="CHEBI:61717"/>
        <label>2</label>
    </ligand>
    <ligandPart>
        <name>Fe</name>
        <dbReference type="ChEBI" id="CHEBI:18248"/>
    </ligandPart>
</feature>
<feature type="binding site" description="covalent" evidence="8">
    <location>
        <position position="38"/>
    </location>
    <ligand>
        <name>heme c</name>
        <dbReference type="ChEBI" id="CHEBI:61717"/>
        <label>1</label>
    </ligand>
</feature>
<keyword evidence="15" id="KW-1185">Reference proteome</keyword>
<feature type="domain" description="Cytochrome c" evidence="11">
    <location>
        <begin position="23"/>
        <end position="101"/>
    </location>
</feature>
<evidence type="ECO:0000256" key="9">
    <source>
        <dbReference type="PIRSR" id="PIRSR000005-2"/>
    </source>
</evidence>
<feature type="binding site" description="covalent" evidence="8">
    <location>
        <position position="131"/>
    </location>
    <ligand>
        <name>heme c</name>
        <dbReference type="ChEBI" id="CHEBI:61717"/>
        <label>2</label>
    </ligand>
</feature>
<evidence type="ECO:0000256" key="8">
    <source>
        <dbReference type="PIRSR" id="PIRSR000005-1"/>
    </source>
</evidence>
<dbReference type="Gene3D" id="1.10.760.10">
    <property type="entry name" value="Cytochrome c-like domain"/>
    <property type="match status" value="2"/>
</dbReference>
<dbReference type="AlphaFoldDB" id="A0A0T5YTY5"/>
<dbReference type="InterPro" id="IPR009056">
    <property type="entry name" value="Cyt_c-like_dom"/>
</dbReference>
<evidence type="ECO:0000313" key="14">
    <source>
        <dbReference type="Proteomes" id="UP000051276"/>
    </source>
</evidence>
<feature type="domain" description="Cytochrome c" evidence="11">
    <location>
        <begin position="110"/>
        <end position="201"/>
    </location>
</feature>
<dbReference type="InterPro" id="IPR024167">
    <property type="entry name" value="Cytochrome_c4-like"/>
</dbReference>